<evidence type="ECO:0000313" key="1">
    <source>
        <dbReference type="EMBL" id="CEM43259.1"/>
    </source>
</evidence>
<dbReference type="VEuPathDB" id="CryptoDB:Cvel_27391"/>
<gene>
    <name evidence="1" type="ORF">Cvel_27391</name>
</gene>
<accession>A0A0G4HH41</accession>
<dbReference type="AlphaFoldDB" id="A0A0G4HH41"/>
<protein>
    <submittedName>
        <fullName evidence="1">Uncharacterized protein</fullName>
    </submittedName>
</protein>
<proteinExistence type="predicted"/>
<name>A0A0G4HH41_9ALVE</name>
<organism evidence="1">
    <name type="scientific">Chromera velia CCMP2878</name>
    <dbReference type="NCBI Taxonomy" id="1169474"/>
    <lineage>
        <taxon>Eukaryota</taxon>
        <taxon>Sar</taxon>
        <taxon>Alveolata</taxon>
        <taxon>Colpodellida</taxon>
        <taxon>Chromeraceae</taxon>
        <taxon>Chromera</taxon>
    </lineage>
</organism>
<dbReference type="EMBL" id="CDMZ01002643">
    <property type="protein sequence ID" value="CEM43259.1"/>
    <property type="molecule type" value="Genomic_DNA"/>
</dbReference>
<reference evidence="1" key="1">
    <citation type="submission" date="2014-11" db="EMBL/GenBank/DDBJ databases">
        <authorList>
            <person name="Otto D Thomas"/>
            <person name="Naeem Raeece"/>
        </authorList>
    </citation>
    <scope>NUCLEOTIDE SEQUENCE</scope>
</reference>
<sequence length="90" mass="10273">MFTYFTIHKRLDDLLADCAKESYTIDEDSLIPNVLNALTSDQHKEVLLTLPDNVFEDSDNVAELDDLSLSHIKFSMLQKVLKKFALAISR</sequence>